<name>A0AB34KUV1_9PEZI</name>
<sequence length="219" mass="22893">MGASGSKASRAAGSAARQYPKGPKGPRPPPPSTTTTTTAPAPPKTTNAPPQPPPAQDHAAGPTVRPQPRAAPARSEAINLDASDPDFARSLRSLGPVQPNPTLSPSSAFGQRGAGRAGAPDPRKNPAIAVLEARAELQRKAEAEQEARAKQGRGFVGKEFLDVFDLRQVVFERDVKGRGEREIERRLGLKEGVVAKLGGEGVLGLAREQGREKGAVDVV</sequence>
<evidence type="ECO:0000313" key="4">
    <source>
        <dbReference type="Proteomes" id="UP000803884"/>
    </source>
</evidence>
<reference evidence="3 4" key="1">
    <citation type="journal article" date="2020" name="Microbiol. Resour. Announc.">
        <title>Draft Genome Sequence of a Cladosporium Species Isolated from the Mesophotic Ascidian Didemnum maculosum.</title>
        <authorList>
            <person name="Gioti A."/>
            <person name="Siaperas R."/>
            <person name="Nikolaivits E."/>
            <person name="Le Goff G."/>
            <person name="Ouazzani J."/>
            <person name="Kotoulas G."/>
            <person name="Topakas E."/>
        </authorList>
    </citation>
    <scope>NUCLEOTIDE SEQUENCE [LARGE SCALE GENOMIC DNA]</scope>
    <source>
        <strain evidence="3 4">TM138-S3</strain>
    </source>
</reference>
<dbReference type="Pfam" id="PF22943">
    <property type="entry name" value="HTH_68"/>
    <property type="match status" value="1"/>
</dbReference>
<protein>
    <recommendedName>
        <fullName evidence="2">Helix-turn-helix domain-containing protein</fullName>
    </recommendedName>
</protein>
<evidence type="ECO:0000256" key="1">
    <source>
        <dbReference type="SAM" id="MobiDB-lite"/>
    </source>
</evidence>
<dbReference type="InterPro" id="IPR054448">
    <property type="entry name" value="HTH_put_ascomycetes"/>
</dbReference>
<dbReference type="GeneID" id="96005302"/>
<dbReference type="AlphaFoldDB" id="A0AB34KUV1"/>
<dbReference type="Proteomes" id="UP000803884">
    <property type="component" value="Unassembled WGS sequence"/>
</dbReference>
<dbReference type="RefSeq" id="XP_069230696.1">
    <property type="nucleotide sequence ID" value="XM_069372464.1"/>
</dbReference>
<feature type="compositionally biased region" description="Low complexity" evidence="1">
    <location>
        <begin position="1"/>
        <end position="22"/>
    </location>
</feature>
<gene>
    <name evidence="3" type="ORF">WHR41_03858</name>
</gene>
<evidence type="ECO:0000259" key="2">
    <source>
        <dbReference type="Pfam" id="PF22943"/>
    </source>
</evidence>
<dbReference type="EMBL" id="JAAQHG020000010">
    <property type="protein sequence ID" value="KAL1587591.1"/>
    <property type="molecule type" value="Genomic_DNA"/>
</dbReference>
<feature type="domain" description="Helix-turn-helix" evidence="2">
    <location>
        <begin position="160"/>
        <end position="204"/>
    </location>
</feature>
<feature type="region of interest" description="Disordered" evidence="1">
    <location>
        <begin position="1"/>
        <end position="127"/>
    </location>
</feature>
<proteinExistence type="predicted"/>
<comment type="caution">
    <text evidence="3">The sequence shown here is derived from an EMBL/GenBank/DDBJ whole genome shotgun (WGS) entry which is preliminary data.</text>
</comment>
<accession>A0AB34KUV1</accession>
<organism evidence="3 4">
    <name type="scientific">Cladosporium halotolerans</name>
    <dbReference type="NCBI Taxonomy" id="1052096"/>
    <lineage>
        <taxon>Eukaryota</taxon>
        <taxon>Fungi</taxon>
        <taxon>Dikarya</taxon>
        <taxon>Ascomycota</taxon>
        <taxon>Pezizomycotina</taxon>
        <taxon>Dothideomycetes</taxon>
        <taxon>Dothideomycetidae</taxon>
        <taxon>Cladosporiales</taxon>
        <taxon>Cladosporiaceae</taxon>
        <taxon>Cladosporium</taxon>
    </lineage>
</organism>
<keyword evidence="4" id="KW-1185">Reference proteome</keyword>
<feature type="compositionally biased region" description="Pro residues" evidence="1">
    <location>
        <begin position="23"/>
        <end position="32"/>
    </location>
</feature>
<feature type="compositionally biased region" description="Low complexity" evidence="1">
    <location>
        <begin position="33"/>
        <end position="48"/>
    </location>
</feature>
<evidence type="ECO:0000313" key="3">
    <source>
        <dbReference type="EMBL" id="KAL1587591.1"/>
    </source>
</evidence>